<protein>
    <recommendedName>
        <fullName evidence="3">Arc-like DNA binding domain-containing protein</fullName>
    </recommendedName>
</protein>
<organism evidence="1 2">
    <name type="scientific">Rouxiella chamberiensis</name>
    <dbReference type="NCBI Taxonomy" id="1513468"/>
    <lineage>
        <taxon>Bacteria</taxon>
        <taxon>Pseudomonadati</taxon>
        <taxon>Pseudomonadota</taxon>
        <taxon>Gammaproteobacteria</taxon>
        <taxon>Enterobacterales</taxon>
        <taxon>Yersiniaceae</taxon>
        <taxon>Rouxiella</taxon>
    </lineage>
</organism>
<evidence type="ECO:0008006" key="3">
    <source>
        <dbReference type="Google" id="ProtNLM"/>
    </source>
</evidence>
<accession>A0ABY7HTD9</accession>
<dbReference type="InterPro" id="IPR013321">
    <property type="entry name" value="Arc_rbn_hlx_hlx"/>
</dbReference>
<dbReference type="SUPFAM" id="SSF47598">
    <property type="entry name" value="Ribbon-helix-helix"/>
    <property type="match status" value="1"/>
</dbReference>
<keyword evidence="2" id="KW-1185">Reference proteome</keyword>
<dbReference type="Proteomes" id="UP001164712">
    <property type="component" value="Chromosome"/>
</dbReference>
<evidence type="ECO:0000313" key="2">
    <source>
        <dbReference type="Proteomes" id="UP001164712"/>
    </source>
</evidence>
<evidence type="ECO:0000313" key="1">
    <source>
        <dbReference type="EMBL" id="WAT02688.1"/>
    </source>
</evidence>
<dbReference type="InterPro" id="IPR010985">
    <property type="entry name" value="Ribbon_hlx_hlx"/>
</dbReference>
<reference evidence="1" key="1">
    <citation type="submission" date="2022-12" db="EMBL/GenBank/DDBJ databases">
        <title>Complete genome sequence of an Australian strain of Rouxiella badensis DAR84756 and resolution of the R. badensis DSM100043 and R. chamberiensis DSM28324 genomes.</title>
        <authorList>
            <person name="Paul S."/>
            <person name="Anderson P.J."/>
            <person name="Maynard G."/>
            <person name="Dyall-Smith M."/>
            <person name="Kudinha T."/>
        </authorList>
    </citation>
    <scope>NUCLEOTIDE SEQUENCE</scope>
    <source>
        <strain evidence="1">DSM 28324</strain>
    </source>
</reference>
<dbReference type="Gene3D" id="1.10.1220.10">
    <property type="entry name" value="Met repressor-like"/>
    <property type="match status" value="1"/>
</dbReference>
<proteinExistence type="predicted"/>
<gene>
    <name evidence="1" type="ORF">O1V66_09210</name>
</gene>
<sequence length="98" mass="10649">MSEISTLSIKIPAALKEQIRDAALSGEHSLSAEVCARLEKSFAVTDEKNGKAEKFAIDNQHLGEQTEPALTQKELKKLRLLINKSAGKTTAKSTGKKK</sequence>
<dbReference type="RefSeq" id="WP_045046689.1">
    <property type="nucleotide sequence ID" value="NZ_CP114058.1"/>
</dbReference>
<name>A0ABY7HTD9_9GAMM</name>
<dbReference type="EMBL" id="CP114058">
    <property type="protein sequence ID" value="WAT02688.1"/>
    <property type="molecule type" value="Genomic_DNA"/>
</dbReference>